<keyword evidence="6 9" id="KW-1133">Transmembrane helix</keyword>
<feature type="transmembrane region" description="Helical" evidence="9">
    <location>
        <begin position="155"/>
        <end position="180"/>
    </location>
</feature>
<dbReference type="InterPro" id="IPR005282">
    <property type="entry name" value="LC_transporter"/>
</dbReference>
<proteinExistence type="inferred from homology"/>
<dbReference type="SMART" id="SM00679">
    <property type="entry name" value="CTNS"/>
    <property type="match status" value="2"/>
</dbReference>
<evidence type="ECO:0000256" key="4">
    <source>
        <dbReference type="ARBA" id="ARBA00022692"/>
    </source>
</evidence>
<dbReference type="InterPro" id="IPR006603">
    <property type="entry name" value="PQ-loop_rpt"/>
</dbReference>
<feature type="transmembrane region" description="Helical" evidence="9">
    <location>
        <begin position="325"/>
        <end position="348"/>
    </location>
</feature>
<name>A0ABN8J545_9NEOP</name>
<evidence type="ECO:0000256" key="2">
    <source>
        <dbReference type="ARBA" id="ARBA00006855"/>
    </source>
</evidence>
<feature type="transmembrane region" description="Helical" evidence="9">
    <location>
        <begin position="295"/>
        <end position="313"/>
    </location>
</feature>
<dbReference type="PANTHER" id="PTHR13131:SF5">
    <property type="entry name" value="CYSTINOSIN"/>
    <property type="match status" value="1"/>
</dbReference>
<comment type="catalytic activity">
    <reaction evidence="8">
        <text>L-cystine(out) + H(+)(out) = L-cystine(in) + H(+)(in)</text>
        <dbReference type="Rhea" id="RHEA:66172"/>
        <dbReference type="ChEBI" id="CHEBI:15378"/>
        <dbReference type="ChEBI" id="CHEBI:35491"/>
    </reaction>
    <physiologicalReaction direction="left-to-right" evidence="8">
        <dbReference type="Rhea" id="RHEA:66173"/>
    </physiologicalReaction>
</comment>
<accession>A0ABN8J545</accession>
<keyword evidence="5" id="KW-0677">Repeat</keyword>
<keyword evidence="4 9" id="KW-0812">Transmembrane</keyword>
<evidence type="ECO:0000256" key="1">
    <source>
        <dbReference type="ARBA" id="ARBA00004127"/>
    </source>
</evidence>
<feature type="transmembrane region" description="Helical" evidence="9">
    <location>
        <begin position="192"/>
        <end position="216"/>
    </location>
</feature>
<evidence type="ECO:0008006" key="12">
    <source>
        <dbReference type="Google" id="ProtNLM"/>
    </source>
</evidence>
<evidence type="ECO:0000256" key="7">
    <source>
        <dbReference type="ARBA" id="ARBA00023136"/>
    </source>
</evidence>
<feature type="transmembrane region" description="Helical" evidence="9">
    <location>
        <begin position="368"/>
        <end position="387"/>
    </location>
</feature>
<evidence type="ECO:0000313" key="10">
    <source>
        <dbReference type="EMBL" id="CAH2075529.1"/>
    </source>
</evidence>
<feature type="transmembrane region" description="Helical" evidence="9">
    <location>
        <begin position="269"/>
        <end position="289"/>
    </location>
</feature>
<evidence type="ECO:0000256" key="8">
    <source>
        <dbReference type="ARBA" id="ARBA00048473"/>
    </source>
</evidence>
<feature type="non-terminal residue" evidence="10">
    <location>
        <position position="1"/>
    </location>
</feature>
<dbReference type="NCBIfam" id="TIGR00951">
    <property type="entry name" value="2A43"/>
    <property type="match status" value="1"/>
</dbReference>
<reference evidence="10" key="1">
    <citation type="submission" date="2022-03" db="EMBL/GenBank/DDBJ databases">
        <authorList>
            <person name="Martin H S."/>
        </authorList>
    </citation>
    <scope>NUCLEOTIDE SEQUENCE</scope>
</reference>
<comment type="similarity">
    <text evidence="2">Belongs to the cystinosin family.</text>
</comment>
<keyword evidence="11" id="KW-1185">Reference proteome</keyword>
<dbReference type="PANTHER" id="PTHR13131">
    <property type="entry name" value="CYSTINOSIN"/>
    <property type="match status" value="1"/>
</dbReference>
<dbReference type="Gene3D" id="1.20.1280.290">
    <property type="match status" value="2"/>
</dbReference>
<sequence>MAHIRPAMFPGGYAAASSHSLRDCLSRFILGMLLLAGVPSAYGEIERIYLDSTDLNILVDDNHLFHLVQIGESNVTLQIHTQVQHPDIVQFVPSPLDIPGSADPNDTAEITHDIWAYGKSPGHSEVTFNATPVGSVNLSSVFLRVTVMHSNTISIISYIMGWIYFAAWSVSFYPQIYINFKRKSVVGLNFDFLALNIMGFTMYSLFNCGLYFSKAIQDEYLSRHPRSVNPVQLNDVFFSLHAAFATLVTITQCYLYERDDQRVSMTGRGILSGFVVVVIVTAGLGAGGQIEWLDFLYGCSYIKLCITLIKYVPQAYMNYKRKSTVGWSIGNIFLDFVGGFLSILQMALNAYNYNDWISFFGDATKFGLGLFSLVFDVFFILQHYVFYREGREFMIVDSSDDASNMTSSGEGREYFMVNYWHADEKKYDLDVKA</sequence>
<evidence type="ECO:0000256" key="3">
    <source>
        <dbReference type="ARBA" id="ARBA00022448"/>
    </source>
</evidence>
<feature type="transmembrane region" description="Helical" evidence="9">
    <location>
        <begin position="236"/>
        <end position="257"/>
    </location>
</feature>
<evidence type="ECO:0000313" key="11">
    <source>
        <dbReference type="Proteomes" id="UP000837857"/>
    </source>
</evidence>
<organism evidence="10 11">
    <name type="scientific">Iphiclides podalirius</name>
    <name type="common">scarce swallowtail</name>
    <dbReference type="NCBI Taxonomy" id="110791"/>
    <lineage>
        <taxon>Eukaryota</taxon>
        <taxon>Metazoa</taxon>
        <taxon>Ecdysozoa</taxon>
        <taxon>Arthropoda</taxon>
        <taxon>Hexapoda</taxon>
        <taxon>Insecta</taxon>
        <taxon>Pterygota</taxon>
        <taxon>Neoptera</taxon>
        <taxon>Endopterygota</taxon>
        <taxon>Lepidoptera</taxon>
        <taxon>Glossata</taxon>
        <taxon>Ditrysia</taxon>
        <taxon>Papilionoidea</taxon>
        <taxon>Papilionidae</taxon>
        <taxon>Papilioninae</taxon>
        <taxon>Iphiclides</taxon>
    </lineage>
</organism>
<evidence type="ECO:0000256" key="5">
    <source>
        <dbReference type="ARBA" id="ARBA00022737"/>
    </source>
</evidence>
<evidence type="ECO:0000256" key="6">
    <source>
        <dbReference type="ARBA" id="ARBA00022989"/>
    </source>
</evidence>
<comment type="subcellular location">
    <subcellularLocation>
        <location evidence="1">Endomembrane system</location>
        <topology evidence="1">Multi-pass membrane protein</topology>
    </subcellularLocation>
</comment>
<gene>
    <name evidence="10" type="ORF">IPOD504_LOCUS16870</name>
</gene>
<keyword evidence="7 9" id="KW-0472">Membrane</keyword>
<protein>
    <recommendedName>
        <fullName evidence="12">Cystinosin</fullName>
    </recommendedName>
</protein>
<keyword evidence="3" id="KW-0813">Transport</keyword>
<dbReference type="EMBL" id="OW152820">
    <property type="protein sequence ID" value="CAH2075529.1"/>
    <property type="molecule type" value="Genomic_DNA"/>
</dbReference>
<dbReference type="Proteomes" id="UP000837857">
    <property type="component" value="Chromosome 8"/>
</dbReference>
<dbReference type="Pfam" id="PF04193">
    <property type="entry name" value="PQ-loop"/>
    <property type="match status" value="2"/>
</dbReference>
<evidence type="ECO:0000256" key="9">
    <source>
        <dbReference type="SAM" id="Phobius"/>
    </source>
</evidence>